<evidence type="ECO:0000259" key="5">
    <source>
        <dbReference type="Pfam" id="PF05678"/>
    </source>
</evidence>
<accession>A0AA38GYZ3</accession>
<reference evidence="6 7" key="1">
    <citation type="journal article" date="2021" name="Nat. Plants">
        <title>The Taxus genome provides insights into paclitaxel biosynthesis.</title>
        <authorList>
            <person name="Xiong X."/>
            <person name="Gou J."/>
            <person name="Liao Q."/>
            <person name="Li Y."/>
            <person name="Zhou Q."/>
            <person name="Bi G."/>
            <person name="Li C."/>
            <person name="Du R."/>
            <person name="Wang X."/>
            <person name="Sun T."/>
            <person name="Guo L."/>
            <person name="Liang H."/>
            <person name="Lu P."/>
            <person name="Wu Y."/>
            <person name="Zhang Z."/>
            <person name="Ro D.K."/>
            <person name="Shang Y."/>
            <person name="Huang S."/>
            <person name="Yan J."/>
        </authorList>
    </citation>
    <scope>NUCLEOTIDE SEQUENCE [LARGE SCALE GENOMIC DNA]</scope>
    <source>
        <strain evidence="6">Ta-2019</strain>
    </source>
</reference>
<evidence type="ECO:0000256" key="3">
    <source>
        <dbReference type="ARBA" id="ARBA00023242"/>
    </source>
</evidence>
<dbReference type="GO" id="GO:0005634">
    <property type="term" value="C:nucleus"/>
    <property type="evidence" value="ECO:0007669"/>
    <property type="project" value="UniProtKB-SubCell"/>
</dbReference>
<dbReference type="Pfam" id="PF05678">
    <property type="entry name" value="VQ"/>
    <property type="match status" value="1"/>
</dbReference>
<feature type="non-terminal residue" evidence="6">
    <location>
        <position position="111"/>
    </location>
</feature>
<dbReference type="PANTHER" id="PTHR33402">
    <property type="entry name" value="VQ MOTIF-CONTAINING PROTEIN 11-LIKE"/>
    <property type="match status" value="1"/>
</dbReference>
<feature type="compositionally biased region" description="Basic and acidic residues" evidence="4">
    <location>
        <begin position="93"/>
        <end position="111"/>
    </location>
</feature>
<dbReference type="InterPro" id="IPR039611">
    <property type="entry name" value="VQ_4/11/13/19/31/33"/>
</dbReference>
<feature type="region of interest" description="Disordered" evidence="4">
    <location>
        <begin position="55"/>
        <end position="111"/>
    </location>
</feature>
<evidence type="ECO:0000256" key="4">
    <source>
        <dbReference type="SAM" id="MobiDB-lite"/>
    </source>
</evidence>
<name>A0AA38GYZ3_TAXCH</name>
<dbReference type="EMBL" id="JAHRHJ020000001">
    <property type="protein sequence ID" value="KAH9331422.1"/>
    <property type="molecule type" value="Genomic_DNA"/>
</dbReference>
<organism evidence="6 7">
    <name type="scientific">Taxus chinensis</name>
    <name type="common">Chinese yew</name>
    <name type="synonym">Taxus wallichiana var. chinensis</name>
    <dbReference type="NCBI Taxonomy" id="29808"/>
    <lineage>
        <taxon>Eukaryota</taxon>
        <taxon>Viridiplantae</taxon>
        <taxon>Streptophyta</taxon>
        <taxon>Embryophyta</taxon>
        <taxon>Tracheophyta</taxon>
        <taxon>Spermatophyta</taxon>
        <taxon>Pinopsida</taxon>
        <taxon>Pinidae</taxon>
        <taxon>Conifers II</taxon>
        <taxon>Cupressales</taxon>
        <taxon>Taxaceae</taxon>
        <taxon>Taxus</taxon>
    </lineage>
</organism>
<protein>
    <recommendedName>
        <fullName evidence="5">VQ domain-containing protein</fullName>
    </recommendedName>
</protein>
<proteinExistence type="predicted"/>
<dbReference type="AlphaFoldDB" id="A0AA38GYZ3"/>
<keyword evidence="3" id="KW-0539">Nucleus</keyword>
<keyword evidence="2" id="KW-0597">Phosphoprotein</keyword>
<evidence type="ECO:0000256" key="2">
    <source>
        <dbReference type="ARBA" id="ARBA00022553"/>
    </source>
</evidence>
<feature type="domain" description="VQ" evidence="5">
    <location>
        <begin position="19"/>
        <end position="43"/>
    </location>
</feature>
<evidence type="ECO:0000313" key="6">
    <source>
        <dbReference type="EMBL" id="KAH9331422.1"/>
    </source>
</evidence>
<comment type="caution">
    <text evidence="6">The sequence shown here is derived from an EMBL/GenBank/DDBJ whole genome shotgun (WGS) entry which is preliminary data.</text>
</comment>
<evidence type="ECO:0000256" key="1">
    <source>
        <dbReference type="ARBA" id="ARBA00004123"/>
    </source>
</evidence>
<sequence length="111" mass="12283">MTKSQAIRWGSECTAPSAMSTTFVETDSHSFRELVQRLTGVSEGEKLPVTIHARNSSKGREEAGNNSVGNKSRIEMGIQRSAFKFQKRRASQRKSEIKLDLSLTDKNHGGS</sequence>
<dbReference type="PANTHER" id="PTHR33402:SF3">
    <property type="entry name" value="VQ DOMAIN-CONTAINING PROTEIN"/>
    <property type="match status" value="1"/>
</dbReference>
<keyword evidence="7" id="KW-1185">Reference proteome</keyword>
<dbReference type="Proteomes" id="UP000824469">
    <property type="component" value="Unassembled WGS sequence"/>
</dbReference>
<dbReference type="InterPro" id="IPR008889">
    <property type="entry name" value="VQ"/>
</dbReference>
<comment type="subcellular location">
    <subcellularLocation>
        <location evidence="1">Nucleus</location>
    </subcellularLocation>
</comment>
<evidence type="ECO:0000313" key="7">
    <source>
        <dbReference type="Proteomes" id="UP000824469"/>
    </source>
</evidence>
<gene>
    <name evidence="6" type="ORF">KI387_003530</name>
</gene>